<dbReference type="Gene3D" id="3.10.180.10">
    <property type="entry name" value="2,3-Dihydroxybiphenyl 1,2-Dioxygenase, domain 1"/>
    <property type="match status" value="2"/>
</dbReference>
<dbReference type="PANTHER" id="PTHR43279:SF1">
    <property type="entry name" value="CATECHOL-2,3-DIOXYGENASE"/>
    <property type="match status" value="1"/>
</dbReference>
<gene>
    <name evidence="3" type="ORF">GCM10011389_22960</name>
</gene>
<dbReference type="Pfam" id="PF00903">
    <property type="entry name" value="Glyoxalase"/>
    <property type="match status" value="2"/>
</dbReference>
<evidence type="ECO:0000313" key="3">
    <source>
        <dbReference type="EMBL" id="GGD14723.1"/>
    </source>
</evidence>
<name>A0ABQ1Q6D2_9BACI</name>
<keyword evidence="1" id="KW-0479">Metal-binding</keyword>
<dbReference type="PROSITE" id="PS51819">
    <property type="entry name" value="VOC"/>
    <property type="match status" value="2"/>
</dbReference>
<evidence type="ECO:0000256" key="1">
    <source>
        <dbReference type="ARBA" id="ARBA00022723"/>
    </source>
</evidence>
<keyword evidence="4" id="KW-1185">Reference proteome</keyword>
<dbReference type="SUPFAM" id="SSF54593">
    <property type="entry name" value="Glyoxalase/Bleomycin resistance protein/Dihydroxybiphenyl dioxygenase"/>
    <property type="match status" value="2"/>
</dbReference>
<dbReference type="InterPro" id="IPR029068">
    <property type="entry name" value="Glyas_Bleomycin-R_OHBP_Dase"/>
</dbReference>
<dbReference type="RefSeq" id="WP_188653868.1">
    <property type="nucleotide sequence ID" value="NZ_BMIN01000009.1"/>
</dbReference>
<dbReference type="InterPro" id="IPR018146">
    <property type="entry name" value="Glyoxalase_1_CS"/>
</dbReference>
<dbReference type="InterPro" id="IPR004360">
    <property type="entry name" value="Glyas_Fos-R_dOase_dom"/>
</dbReference>
<dbReference type="PROSITE" id="PS00934">
    <property type="entry name" value="GLYOXALASE_I_1"/>
    <property type="match status" value="1"/>
</dbReference>
<dbReference type="CDD" id="cd16359">
    <property type="entry name" value="VOC_BsCatE_like_C"/>
    <property type="match status" value="1"/>
</dbReference>
<feature type="domain" description="VOC" evidence="2">
    <location>
        <begin position="12"/>
        <end position="128"/>
    </location>
</feature>
<evidence type="ECO:0000259" key="2">
    <source>
        <dbReference type="PROSITE" id="PS51819"/>
    </source>
</evidence>
<evidence type="ECO:0000313" key="4">
    <source>
        <dbReference type="Proteomes" id="UP000642571"/>
    </source>
</evidence>
<dbReference type="CDD" id="cd07255">
    <property type="entry name" value="VOC_BsCatE_like_N"/>
    <property type="match status" value="1"/>
</dbReference>
<dbReference type="InterPro" id="IPR037523">
    <property type="entry name" value="VOC_core"/>
</dbReference>
<protein>
    <submittedName>
        <fullName evidence="3">Glyoxalase</fullName>
    </submittedName>
</protein>
<reference evidence="4" key="1">
    <citation type="journal article" date="2019" name="Int. J. Syst. Evol. Microbiol.">
        <title>The Global Catalogue of Microorganisms (GCM) 10K type strain sequencing project: providing services to taxonomists for standard genome sequencing and annotation.</title>
        <authorList>
            <consortium name="The Broad Institute Genomics Platform"/>
            <consortium name="The Broad Institute Genome Sequencing Center for Infectious Disease"/>
            <person name="Wu L."/>
            <person name="Ma J."/>
        </authorList>
    </citation>
    <scope>NUCLEOTIDE SEQUENCE [LARGE SCALE GENOMIC DNA]</scope>
    <source>
        <strain evidence="4">CGMCC 1.15353</strain>
    </source>
</reference>
<feature type="domain" description="VOC" evidence="2">
    <location>
        <begin position="170"/>
        <end position="284"/>
    </location>
</feature>
<dbReference type="PANTHER" id="PTHR43279">
    <property type="entry name" value="CATECHOL-2,3-DIOXYGENASE"/>
    <property type="match status" value="1"/>
</dbReference>
<organism evidence="3 4">
    <name type="scientific">Pontibacillus salipaludis</name>
    <dbReference type="NCBI Taxonomy" id="1697394"/>
    <lineage>
        <taxon>Bacteria</taxon>
        <taxon>Bacillati</taxon>
        <taxon>Bacillota</taxon>
        <taxon>Bacilli</taxon>
        <taxon>Bacillales</taxon>
        <taxon>Bacillaceae</taxon>
        <taxon>Pontibacillus</taxon>
    </lineage>
</organism>
<comment type="caution">
    <text evidence="3">The sequence shown here is derived from an EMBL/GenBank/DDBJ whole genome shotgun (WGS) entry which is preliminary data.</text>
</comment>
<proteinExistence type="predicted"/>
<sequence>MERTFFQDPAVRVGVVSLKVQVLPKSKAFYTNILGLKVMEEEGGKAVLSADGKNPLVILEQPKSIEAKDRREAGLYHFAILLPTRKDLASFIYHLTEQGIHMGAADHLVSEALYFEDPDGNGIEVYQDRPSSQWQRVNDQIVMTVDPLDGDSILSELNGDRWSGMPLGTIIGHIHLHVRDLQAAREFYCVGLGFEVTFDRLDKALFLSTSGYHHHIGLNTWKGERAKEPSTKRVGLQFYSLIFPGKEARQKAITRLRELGYRVLEDENMVITYDPTGNTIKLEI</sequence>
<dbReference type="EMBL" id="BMIN01000009">
    <property type="protein sequence ID" value="GGD14723.1"/>
    <property type="molecule type" value="Genomic_DNA"/>
</dbReference>
<dbReference type="Proteomes" id="UP000642571">
    <property type="component" value="Unassembled WGS sequence"/>
</dbReference>
<accession>A0ABQ1Q6D2</accession>